<reference evidence="4 5" key="1">
    <citation type="submission" date="2019-08" db="EMBL/GenBank/DDBJ databases">
        <title>In-depth cultivation of the pig gut microbiome towards novel bacterial diversity and tailored functional studies.</title>
        <authorList>
            <person name="Wylensek D."/>
            <person name="Hitch T.C.A."/>
            <person name="Clavel T."/>
        </authorList>
    </citation>
    <scope>NUCLEOTIDE SEQUENCE [LARGE SCALE GENOMIC DNA]</scope>
    <source>
        <strain evidence="4 5">Oil+RF-744-WCA-WT-11</strain>
    </source>
</reference>
<feature type="domain" description="Recombinase" evidence="3">
    <location>
        <begin position="178"/>
        <end position="301"/>
    </location>
</feature>
<dbReference type="CDD" id="cd00338">
    <property type="entry name" value="Ser_Recombinase"/>
    <property type="match status" value="1"/>
</dbReference>
<feature type="domain" description="Resolvase/invertase-type recombinase catalytic" evidence="2">
    <location>
        <begin position="20"/>
        <end position="178"/>
    </location>
</feature>
<dbReference type="AlphaFoldDB" id="A0A6L5XA68"/>
<evidence type="ECO:0000259" key="2">
    <source>
        <dbReference type="PROSITE" id="PS51736"/>
    </source>
</evidence>
<sequence>MNYAEEIKKRINDTNTESVKAVIYARVSTDTDGQKESCANQVDLAKKYIESHPNIYLMNVYVDDGISGKNDFNRPQYNEMVEKIETGGVDLIITKALSRLNRDQLNSLQLTSILIEYNTTVLTLEDGQVHDFEDMNSDLLHSIKYAIDAQYVKQQSINGRKVQELRCERKELSAKDCAFGYDWHRDSKSITINEEQAKTVRRIYEEYVYYNRFPAQITRELNAEGITLCNRSVLNILRDERYIGKFYINKRTTKLGMGRVKSKRVKLPKEKWVLVERPDLQIVDPELFALAQRVYHARLTIYTKPDKKTIQTYFQGTHKYAGKIFCGVCGKPFRFGYADRNKTIPIYRVGNHSNCTSNINRVFEEDLDGIVKESLKRIMDQQDIVFSTLEKVLLECVESSQKEGDTDDLKKQKTAREKQISKLLDTLSEDVLTGPAKARVLARINEITDEIDKLSEQIRVKEEIKLDDSYVTAKMAGIRAAIANLRNFQTMDRERIVNYIDHIDILPTNDMKILLKSGHVILCNTTYGKENSAGNHVVKRDIQHGRC</sequence>
<dbReference type="Gene3D" id="3.90.1750.20">
    <property type="entry name" value="Putative Large Serine Recombinase, Chain B, Domain 2"/>
    <property type="match status" value="1"/>
</dbReference>
<dbReference type="InterPro" id="IPR006119">
    <property type="entry name" value="Resolv_N"/>
</dbReference>
<evidence type="ECO:0000256" key="1">
    <source>
        <dbReference type="SAM" id="Coils"/>
    </source>
</evidence>
<dbReference type="InterPro" id="IPR038109">
    <property type="entry name" value="DNA_bind_recomb_sf"/>
</dbReference>
<evidence type="ECO:0000313" key="5">
    <source>
        <dbReference type="Proteomes" id="UP000481852"/>
    </source>
</evidence>
<dbReference type="SMART" id="SM00857">
    <property type="entry name" value="Resolvase"/>
    <property type="match status" value="1"/>
</dbReference>
<proteinExistence type="predicted"/>
<dbReference type="RefSeq" id="WP_154526765.1">
    <property type="nucleotide sequence ID" value="NZ_VULZ01000014.1"/>
</dbReference>
<keyword evidence="1" id="KW-0175">Coiled coil</keyword>
<dbReference type="GO" id="GO:0000150">
    <property type="term" value="F:DNA strand exchange activity"/>
    <property type="evidence" value="ECO:0007669"/>
    <property type="project" value="InterPro"/>
</dbReference>
<evidence type="ECO:0000313" key="4">
    <source>
        <dbReference type="EMBL" id="MSS15674.1"/>
    </source>
</evidence>
<keyword evidence="5" id="KW-1185">Reference proteome</keyword>
<comment type="caution">
    <text evidence="4">The sequence shown here is derived from an EMBL/GenBank/DDBJ whole genome shotgun (WGS) entry which is preliminary data.</text>
</comment>
<dbReference type="Proteomes" id="UP000481852">
    <property type="component" value="Unassembled WGS sequence"/>
</dbReference>
<accession>A0A6L5XA68</accession>
<dbReference type="PROSITE" id="PS51736">
    <property type="entry name" value="RECOMBINASES_3"/>
    <property type="match status" value="1"/>
</dbReference>
<dbReference type="InterPro" id="IPR050639">
    <property type="entry name" value="SSR_resolvase"/>
</dbReference>
<organism evidence="4 5">
    <name type="scientific">Porcincola intestinalis</name>
    <dbReference type="NCBI Taxonomy" id="2606632"/>
    <lineage>
        <taxon>Bacteria</taxon>
        <taxon>Bacillati</taxon>
        <taxon>Bacillota</taxon>
        <taxon>Clostridia</taxon>
        <taxon>Lachnospirales</taxon>
        <taxon>Lachnospiraceae</taxon>
        <taxon>Porcincola</taxon>
    </lineage>
</organism>
<dbReference type="InterPro" id="IPR036162">
    <property type="entry name" value="Resolvase-like_N_sf"/>
</dbReference>
<dbReference type="Gene3D" id="3.40.50.1390">
    <property type="entry name" value="Resolvase, N-terminal catalytic domain"/>
    <property type="match status" value="1"/>
</dbReference>
<dbReference type="Pfam" id="PF00239">
    <property type="entry name" value="Resolvase"/>
    <property type="match status" value="1"/>
</dbReference>
<dbReference type="EMBL" id="VULZ01000014">
    <property type="protein sequence ID" value="MSS15674.1"/>
    <property type="molecule type" value="Genomic_DNA"/>
</dbReference>
<feature type="coiled-coil region" evidence="1">
    <location>
        <begin position="437"/>
        <end position="464"/>
    </location>
</feature>
<dbReference type="Pfam" id="PF07508">
    <property type="entry name" value="Recombinase"/>
    <property type="match status" value="1"/>
</dbReference>
<evidence type="ECO:0000259" key="3">
    <source>
        <dbReference type="PROSITE" id="PS51737"/>
    </source>
</evidence>
<gene>
    <name evidence="4" type="ORF">FYJ35_11640</name>
</gene>
<dbReference type="InterPro" id="IPR011109">
    <property type="entry name" value="DNA_bind_recombinase_dom"/>
</dbReference>
<dbReference type="PROSITE" id="PS51737">
    <property type="entry name" value="RECOMBINASE_DNA_BIND"/>
    <property type="match status" value="1"/>
</dbReference>
<name>A0A6L5XA68_9FIRM</name>
<protein>
    <submittedName>
        <fullName evidence="4">Recombinase family protein</fullName>
    </submittedName>
</protein>
<dbReference type="PANTHER" id="PTHR30461:SF23">
    <property type="entry name" value="DNA RECOMBINASE-RELATED"/>
    <property type="match status" value="1"/>
</dbReference>
<dbReference type="GO" id="GO:0003677">
    <property type="term" value="F:DNA binding"/>
    <property type="evidence" value="ECO:0007669"/>
    <property type="project" value="InterPro"/>
</dbReference>
<dbReference type="SUPFAM" id="SSF53041">
    <property type="entry name" value="Resolvase-like"/>
    <property type="match status" value="1"/>
</dbReference>
<dbReference type="PANTHER" id="PTHR30461">
    <property type="entry name" value="DNA-INVERTASE FROM LAMBDOID PROPHAGE"/>
    <property type="match status" value="1"/>
</dbReference>